<keyword evidence="1" id="KW-0813">Transport</keyword>
<evidence type="ECO:0000313" key="6">
    <source>
        <dbReference type="EMBL" id="QKZ05745.1"/>
    </source>
</evidence>
<sequence>MNAIISEALRPIVEMRDIAKTFGSTRALRGVDFTVMRGEVHALLGRNGAGKSTLVSTMSGFTPADSGTLRIADAQVTANAQNYAASLREAIAHVQQTPQLFNLLTVAENLFLEHPKVRGPFGVVSRRRTLALAEELLATWGIDIRADALVAELGAGTRQLLEIIKALSRGVPVMILDEPTAALSNAEKKMLFEQVRALKAQGVSFIYISHHLDEIFEIADIVTILRDGQVVKAREPVAGLDVDTIADLMMGKKTVRSLREDFTRGNEAHLIEVQGVRIDARSEKDIDFAVRPGEIVALAGPVGGGKEDLAMILAGQQAPFKGQVCSPRGALPKIGLVPTDRHVSGYVGMLGVRENVVIGGLDMLSNGLGFISKRSEAAYVDRLTQETHVVASSLEQPVGQLSGGNQQKVVFARALCRDPHVVVALSPTRGVDVGAKEQLYGLLRDLARKGLGVVVVSDEEDEIAQLANRVVIVFDGEVKDELVGDYTIRDLVLRMEGVL</sequence>
<evidence type="ECO:0000313" key="7">
    <source>
        <dbReference type="Proteomes" id="UP000509568"/>
    </source>
</evidence>
<keyword evidence="7" id="KW-1185">Reference proteome</keyword>
<feature type="domain" description="ABC transporter" evidence="5">
    <location>
        <begin position="13"/>
        <end position="252"/>
    </location>
</feature>
<organism evidence="6 7">
    <name type="scientific">Pseudomonas eucalypticola</name>
    <dbReference type="NCBI Taxonomy" id="2599595"/>
    <lineage>
        <taxon>Bacteria</taxon>
        <taxon>Pseudomonadati</taxon>
        <taxon>Pseudomonadota</taxon>
        <taxon>Gammaproteobacteria</taxon>
        <taxon>Pseudomonadales</taxon>
        <taxon>Pseudomonadaceae</taxon>
        <taxon>Pseudomonas</taxon>
    </lineage>
</organism>
<keyword evidence="2" id="KW-0677">Repeat</keyword>
<dbReference type="AlphaFoldDB" id="A0A7D5H1U4"/>
<dbReference type="RefSeq" id="WP_176571466.1">
    <property type="nucleotide sequence ID" value="NZ_CP056030.1"/>
</dbReference>
<gene>
    <name evidence="6" type="ORF">HWQ56_18860</name>
</gene>
<dbReference type="SMART" id="SM00382">
    <property type="entry name" value="AAA"/>
    <property type="match status" value="2"/>
</dbReference>
<name>A0A7D5H1U4_9PSED</name>
<dbReference type="PROSITE" id="PS50893">
    <property type="entry name" value="ABC_TRANSPORTER_2"/>
    <property type="match status" value="2"/>
</dbReference>
<evidence type="ECO:0000259" key="5">
    <source>
        <dbReference type="PROSITE" id="PS50893"/>
    </source>
</evidence>
<feature type="domain" description="ABC transporter" evidence="5">
    <location>
        <begin position="268"/>
        <end position="499"/>
    </location>
</feature>
<dbReference type="InterPro" id="IPR027417">
    <property type="entry name" value="P-loop_NTPase"/>
</dbReference>
<dbReference type="InterPro" id="IPR017871">
    <property type="entry name" value="ABC_transporter-like_CS"/>
</dbReference>
<evidence type="ECO:0000256" key="3">
    <source>
        <dbReference type="ARBA" id="ARBA00022741"/>
    </source>
</evidence>
<dbReference type="CDD" id="cd03216">
    <property type="entry name" value="ABC_Carb_Monos_I"/>
    <property type="match status" value="1"/>
</dbReference>
<dbReference type="KEGG" id="pez:HWQ56_18860"/>
<dbReference type="EMBL" id="CP056030">
    <property type="protein sequence ID" value="QKZ05745.1"/>
    <property type="molecule type" value="Genomic_DNA"/>
</dbReference>
<dbReference type="CDD" id="cd03215">
    <property type="entry name" value="ABC_Carb_Monos_II"/>
    <property type="match status" value="1"/>
</dbReference>
<dbReference type="InterPro" id="IPR003439">
    <property type="entry name" value="ABC_transporter-like_ATP-bd"/>
</dbReference>
<dbReference type="PANTHER" id="PTHR43790">
    <property type="entry name" value="CARBOHYDRATE TRANSPORT ATP-BINDING PROTEIN MG119-RELATED"/>
    <property type="match status" value="1"/>
</dbReference>
<evidence type="ECO:0000256" key="4">
    <source>
        <dbReference type="ARBA" id="ARBA00022840"/>
    </source>
</evidence>
<accession>A0A7D5H1U4</accession>
<dbReference type="PROSITE" id="PS00211">
    <property type="entry name" value="ABC_TRANSPORTER_1"/>
    <property type="match status" value="1"/>
</dbReference>
<keyword evidence="3" id="KW-0547">Nucleotide-binding</keyword>
<dbReference type="GO" id="GO:0005524">
    <property type="term" value="F:ATP binding"/>
    <property type="evidence" value="ECO:0007669"/>
    <property type="project" value="UniProtKB-KW"/>
</dbReference>
<dbReference type="Pfam" id="PF00005">
    <property type="entry name" value="ABC_tran"/>
    <property type="match status" value="2"/>
</dbReference>
<dbReference type="InterPro" id="IPR003593">
    <property type="entry name" value="AAA+_ATPase"/>
</dbReference>
<proteinExistence type="predicted"/>
<evidence type="ECO:0000256" key="1">
    <source>
        <dbReference type="ARBA" id="ARBA00022448"/>
    </source>
</evidence>
<dbReference type="SUPFAM" id="SSF52540">
    <property type="entry name" value="P-loop containing nucleoside triphosphate hydrolases"/>
    <property type="match status" value="2"/>
</dbReference>
<keyword evidence="4 6" id="KW-0067">ATP-binding</keyword>
<protein>
    <submittedName>
        <fullName evidence="6">Sugar ABC transporter ATP-binding protein</fullName>
    </submittedName>
</protein>
<dbReference type="GO" id="GO:0016887">
    <property type="term" value="F:ATP hydrolysis activity"/>
    <property type="evidence" value="ECO:0007669"/>
    <property type="project" value="InterPro"/>
</dbReference>
<reference evidence="6 7" key="1">
    <citation type="submission" date="2020-06" db="EMBL/GenBank/DDBJ databases">
        <title>Pseudomonas eucalypticola sp. nov., an endophyte of Eucalyptus dunnii leaves with biocontrol ability of eucalyptus leaf blight.</title>
        <authorList>
            <person name="Liu Y."/>
            <person name="Song Z."/>
            <person name="Zeng H."/>
            <person name="Lu M."/>
            <person name="Wang X."/>
            <person name="Lian X."/>
            <person name="Zhang Q."/>
        </authorList>
    </citation>
    <scope>NUCLEOTIDE SEQUENCE [LARGE SCALE GENOMIC DNA]</scope>
    <source>
        <strain evidence="6 7">NP-1</strain>
    </source>
</reference>
<dbReference type="Gene3D" id="3.40.50.300">
    <property type="entry name" value="P-loop containing nucleotide triphosphate hydrolases"/>
    <property type="match status" value="2"/>
</dbReference>
<dbReference type="Proteomes" id="UP000509568">
    <property type="component" value="Chromosome"/>
</dbReference>
<evidence type="ECO:0000256" key="2">
    <source>
        <dbReference type="ARBA" id="ARBA00022737"/>
    </source>
</evidence>
<dbReference type="PANTHER" id="PTHR43790:SF9">
    <property type="entry name" value="GALACTOFURANOSE TRANSPORTER ATP-BINDING PROTEIN YTFR"/>
    <property type="match status" value="1"/>
</dbReference>
<dbReference type="InterPro" id="IPR050107">
    <property type="entry name" value="ABC_carbohydrate_import_ATPase"/>
</dbReference>